<evidence type="ECO:0000313" key="3">
    <source>
        <dbReference type="Proteomes" id="UP000593663"/>
    </source>
</evidence>
<reference evidence="3" key="1">
    <citation type="submission" date="2020-08" db="EMBL/GenBank/DDBJ databases">
        <title>Complete genome sequence of Sphingobium barthaii strain KK22, a high-molecular-weight polycyclic aromatic hydrocarbon-degrading soil bacterium.</title>
        <authorList>
            <person name="Mori J.F."/>
            <person name="Kanaly R.A."/>
        </authorList>
    </citation>
    <scope>NUCLEOTIDE SEQUENCE [LARGE SCALE GENOMIC DNA]</scope>
    <source>
        <strain evidence="3">KK22</strain>
        <plasmid evidence="3">p1</plasmid>
    </source>
</reference>
<dbReference type="KEGG" id="sbar:H5V43_21915"/>
<geneLocation type="plasmid" evidence="2 3">
    <name>p1</name>
</geneLocation>
<organism evidence="2 3">
    <name type="scientific">Sphingobium fuliginis (strain ATCC 27551)</name>
    <dbReference type="NCBI Taxonomy" id="336203"/>
    <lineage>
        <taxon>Bacteria</taxon>
        <taxon>Pseudomonadati</taxon>
        <taxon>Pseudomonadota</taxon>
        <taxon>Alphaproteobacteria</taxon>
        <taxon>Sphingomonadales</taxon>
        <taxon>Sphingomonadaceae</taxon>
        <taxon>Sphingobium</taxon>
    </lineage>
</organism>
<dbReference type="RefSeq" id="WP_150293340.1">
    <property type="nucleotide sequence ID" value="NZ_CP060037.1"/>
</dbReference>
<dbReference type="InterPro" id="IPR025586">
    <property type="entry name" value="PcfJ"/>
</dbReference>
<keyword evidence="2" id="KW-0614">Plasmid</keyword>
<feature type="coiled-coil region" evidence="1">
    <location>
        <begin position="122"/>
        <end position="149"/>
    </location>
</feature>
<dbReference type="EMBL" id="CP060037">
    <property type="protein sequence ID" value="QOT74530.1"/>
    <property type="molecule type" value="Genomic_DNA"/>
</dbReference>
<accession>A0A7M2GP67</accession>
<proteinExistence type="predicted"/>
<dbReference type="AlphaFoldDB" id="A0A7M2GP67"/>
<gene>
    <name evidence="2" type="ORF">H5V43_21915</name>
</gene>
<evidence type="ECO:0000256" key="1">
    <source>
        <dbReference type="SAM" id="Coils"/>
    </source>
</evidence>
<sequence>MTAAATPFSELMTKAHRDIKTSFPMIADEDRSITDLWATIMALSDCRFEIICHDNDVAGRLVCEPAATEFPMAIQLIDHYSEVISRPLQAANARLTLFLDRWVNSNGFLIIITRLIERGASHQSINDMAQRLAVAINDLEEQLRTLAIRHFNAVTLRDLGFQFRYGSAGLNSVAYWALAPDLVGNPVRSTVIGRRRQAIELYGGISLALLDPEITTIIDEGLPLSSRLAEHLSLSGPQLRKLLNARTGAGVIEAGTDLRSVVDLLILHEVPLHEWPEGEEWNLDRWRSAPAGSLFRPDYIGDKAENRDAMAALREDLLVPIAVSRAQVANLFDLRSVCNFAQSVTVPLSVSRDAYGRDFLRALRNAVIGPRKVKSFHEAVERWHRRAATLAAVRHERRTERPGWPALCPDWMAADGRHSIVPLTSADELVVEGNALNHCVGGYYALCRSGGTQILSVREEGRRVATLELLITGAAASGFNITVGQFKAHHNGKPSPQLHYVVRDFLEALRDRRHPIAHADLSAYRKEMQRSGDHIWSRDALSLDHARQVWPLYQPLLPRPVPATFDEWAVRTGLEAAFDQMIRHIAKCTTDPNGQLLV</sequence>
<dbReference type="Pfam" id="PF14284">
    <property type="entry name" value="PcfJ"/>
    <property type="match status" value="1"/>
</dbReference>
<dbReference type="Proteomes" id="UP000593663">
    <property type="component" value="Plasmid p1"/>
</dbReference>
<protein>
    <submittedName>
        <fullName evidence="2">PcfJ domain-containing protein</fullName>
    </submittedName>
</protein>
<evidence type="ECO:0000313" key="2">
    <source>
        <dbReference type="EMBL" id="QOT74530.1"/>
    </source>
</evidence>
<keyword evidence="1" id="KW-0175">Coiled coil</keyword>
<name>A0A7M2GP67_SPHSA</name>